<evidence type="ECO:0000313" key="3">
    <source>
        <dbReference type="Proteomes" id="UP000094527"/>
    </source>
</evidence>
<comment type="caution">
    <text evidence="2">The sequence shown here is derived from an EMBL/GenBank/DDBJ whole genome shotgun (WGS) entry which is preliminary data.</text>
</comment>
<dbReference type="AlphaFoldDB" id="A0A1D2N1B7"/>
<dbReference type="CDD" id="cd02440">
    <property type="entry name" value="AdoMet_MTases"/>
    <property type="match status" value="1"/>
</dbReference>
<feature type="domain" description="Methyltransferase" evidence="1">
    <location>
        <begin position="91"/>
        <end position="183"/>
    </location>
</feature>
<name>A0A1D2N1B7_ORCCI</name>
<keyword evidence="3" id="KW-1185">Reference proteome</keyword>
<dbReference type="Pfam" id="PF13649">
    <property type="entry name" value="Methyltransf_25"/>
    <property type="match status" value="1"/>
</dbReference>
<protein>
    <submittedName>
        <fullName evidence="2">Williams-Beuren syndrome chromosomal region 27 protein</fullName>
    </submittedName>
</protein>
<proteinExistence type="predicted"/>
<sequence>MDQTATGEPNNNSSTMEGIVGVPVEDKKQYENNYNAHKAGISHDEMVQVYTQWAGNYDKDLCPGRYNGPEIAARAMSSFYKDDDIRPTLKILDVAAGTGRVGVELDKFGFKLFDALEPSPGMLEVLRKRGLYALTYETAIGHGIIAEIETNFYDALVIAGGMGEGHIPVKAVDEMIRIVKPGGMIFVIMREEYLSYVPEYTGKLEPYMESLVDEGLWAKVQREVVANYSFNKNGVVFIYQKI</sequence>
<dbReference type="InterPro" id="IPR029063">
    <property type="entry name" value="SAM-dependent_MTases_sf"/>
</dbReference>
<dbReference type="SUPFAM" id="SSF53335">
    <property type="entry name" value="S-adenosyl-L-methionine-dependent methyltransferases"/>
    <property type="match status" value="1"/>
</dbReference>
<accession>A0A1D2N1B7</accession>
<dbReference type="OMA" id="DCMALYE"/>
<reference evidence="2 3" key="1">
    <citation type="journal article" date="2016" name="Genome Biol. Evol.">
        <title>Gene Family Evolution Reflects Adaptation to Soil Environmental Stressors in the Genome of the Collembolan Orchesella cincta.</title>
        <authorList>
            <person name="Faddeeva-Vakhrusheva A."/>
            <person name="Derks M.F."/>
            <person name="Anvar S.Y."/>
            <person name="Agamennone V."/>
            <person name="Suring W."/>
            <person name="Smit S."/>
            <person name="van Straalen N.M."/>
            <person name="Roelofs D."/>
        </authorList>
    </citation>
    <scope>NUCLEOTIDE SEQUENCE [LARGE SCALE GENOMIC DNA]</scope>
    <source>
        <tissue evidence="2">Mixed pool</tissue>
    </source>
</reference>
<dbReference type="Gene3D" id="3.40.50.150">
    <property type="entry name" value="Vaccinia Virus protein VP39"/>
    <property type="match status" value="1"/>
</dbReference>
<evidence type="ECO:0000313" key="2">
    <source>
        <dbReference type="EMBL" id="ODM99001.1"/>
    </source>
</evidence>
<gene>
    <name evidence="2" type="ORF">Ocin01_07675</name>
</gene>
<dbReference type="STRING" id="48709.A0A1D2N1B7"/>
<evidence type="ECO:0000259" key="1">
    <source>
        <dbReference type="Pfam" id="PF13649"/>
    </source>
</evidence>
<dbReference type="OrthoDB" id="10039245at2759"/>
<dbReference type="EMBL" id="LJIJ01000304">
    <property type="protein sequence ID" value="ODM99001.1"/>
    <property type="molecule type" value="Genomic_DNA"/>
</dbReference>
<dbReference type="InterPro" id="IPR041698">
    <property type="entry name" value="Methyltransf_25"/>
</dbReference>
<organism evidence="2 3">
    <name type="scientific">Orchesella cincta</name>
    <name type="common">Springtail</name>
    <name type="synonym">Podura cincta</name>
    <dbReference type="NCBI Taxonomy" id="48709"/>
    <lineage>
        <taxon>Eukaryota</taxon>
        <taxon>Metazoa</taxon>
        <taxon>Ecdysozoa</taxon>
        <taxon>Arthropoda</taxon>
        <taxon>Hexapoda</taxon>
        <taxon>Collembola</taxon>
        <taxon>Entomobryomorpha</taxon>
        <taxon>Entomobryoidea</taxon>
        <taxon>Orchesellidae</taxon>
        <taxon>Orchesellinae</taxon>
        <taxon>Orchesella</taxon>
    </lineage>
</organism>
<dbReference type="Proteomes" id="UP000094527">
    <property type="component" value="Unassembled WGS sequence"/>
</dbReference>